<feature type="non-terminal residue" evidence="1">
    <location>
        <position position="1"/>
    </location>
</feature>
<dbReference type="Proteomes" id="UP000789920">
    <property type="component" value="Unassembled WGS sequence"/>
</dbReference>
<comment type="caution">
    <text evidence="1">The sequence shown here is derived from an EMBL/GenBank/DDBJ whole genome shotgun (WGS) entry which is preliminary data.</text>
</comment>
<feature type="non-terminal residue" evidence="1">
    <location>
        <position position="190"/>
    </location>
</feature>
<reference evidence="1" key="1">
    <citation type="submission" date="2021-06" db="EMBL/GenBank/DDBJ databases">
        <authorList>
            <person name="Kallberg Y."/>
            <person name="Tangrot J."/>
            <person name="Rosling A."/>
        </authorList>
    </citation>
    <scope>NUCLEOTIDE SEQUENCE</scope>
    <source>
        <strain evidence="1">MA461A</strain>
    </source>
</reference>
<gene>
    <name evidence="1" type="ORF">RPERSI_LOCUS31975</name>
</gene>
<proteinExistence type="predicted"/>
<organism evidence="1 2">
    <name type="scientific">Racocetra persica</name>
    <dbReference type="NCBI Taxonomy" id="160502"/>
    <lineage>
        <taxon>Eukaryota</taxon>
        <taxon>Fungi</taxon>
        <taxon>Fungi incertae sedis</taxon>
        <taxon>Mucoromycota</taxon>
        <taxon>Glomeromycotina</taxon>
        <taxon>Glomeromycetes</taxon>
        <taxon>Diversisporales</taxon>
        <taxon>Gigasporaceae</taxon>
        <taxon>Racocetra</taxon>
    </lineage>
</organism>
<accession>A0ACA9SJE1</accession>
<name>A0ACA9SJE1_9GLOM</name>
<evidence type="ECO:0000313" key="2">
    <source>
        <dbReference type="Proteomes" id="UP000789920"/>
    </source>
</evidence>
<dbReference type="EMBL" id="CAJVQC010131083">
    <property type="protein sequence ID" value="CAG8841654.1"/>
    <property type="molecule type" value="Genomic_DNA"/>
</dbReference>
<keyword evidence="2" id="KW-1185">Reference proteome</keyword>
<protein>
    <submittedName>
        <fullName evidence="1">7562_t:CDS:1</fullName>
    </submittedName>
</protein>
<sequence length="190" mass="21692">IIMKNKRQYATRFINLATQVSQINQMSFRSTIQVTHSFLDFLIGEDSSLSISAQSVIRWNKEISEIHVNKMFNRSSCSEYFTFGIAADESTRGQHKIFVLCVMFWNSKDNKPDFQVLSMKDLNSCKRKSVAQAIFDTFSHFKLNAQQCFVCISDNTNYMSGKAGGAISLFNQLNNANLFRIPCAFHVARI</sequence>
<evidence type="ECO:0000313" key="1">
    <source>
        <dbReference type="EMBL" id="CAG8841654.1"/>
    </source>
</evidence>